<keyword evidence="1" id="KW-0808">Transferase</keyword>
<dbReference type="InterPro" id="IPR016181">
    <property type="entry name" value="Acyl_CoA_acyltransferase"/>
</dbReference>
<dbReference type="SUPFAM" id="SSF55729">
    <property type="entry name" value="Acyl-CoA N-acyltransferases (Nat)"/>
    <property type="match status" value="1"/>
</dbReference>
<evidence type="ECO:0000256" key="1">
    <source>
        <dbReference type="ARBA" id="ARBA00022679"/>
    </source>
</evidence>
<evidence type="ECO:0000313" key="4">
    <source>
        <dbReference type="Proteomes" id="UP001173465"/>
    </source>
</evidence>
<dbReference type="RefSeq" id="WP_286594561.1">
    <property type="nucleotide sequence ID" value="NZ_JACANB010000017.1"/>
</dbReference>
<dbReference type="PANTHER" id="PTHR13947:SF37">
    <property type="entry name" value="LD18367P"/>
    <property type="match status" value="1"/>
</dbReference>
<name>A0AAW7DWF2_9GAMM</name>
<sequence length="117" mass="12854">MSQHYVAEQRSQYLVALLDGHVVGGAGIAPFLHYREIAELKKLFLLPSSQGLGIGKALTQACLVFAQEQGYQQCYLDTLSSMQSAIGLYEKLGFTHLKQPLAGTLHSGCDVWMLKIL</sequence>
<protein>
    <submittedName>
        <fullName evidence="3">GNAT family N-acetyltransferase</fullName>
    </submittedName>
</protein>
<comment type="caution">
    <text evidence="3">The sequence shown here is derived from an EMBL/GenBank/DDBJ whole genome shotgun (WGS) entry which is preliminary data.</text>
</comment>
<dbReference type="InterPro" id="IPR000182">
    <property type="entry name" value="GNAT_dom"/>
</dbReference>
<evidence type="ECO:0000313" key="3">
    <source>
        <dbReference type="EMBL" id="MDM1697348.1"/>
    </source>
</evidence>
<proteinExistence type="predicted"/>
<dbReference type="Pfam" id="PF00583">
    <property type="entry name" value="Acetyltransf_1"/>
    <property type="match status" value="1"/>
</dbReference>
<dbReference type="Gene3D" id="3.40.630.30">
    <property type="match status" value="1"/>
</dbReference>
<dbReference type="GO" id="GO:0008080">
    <property type="term" value="F:N-acetyltransferase activity"/>
    <property type="evidence" value="ECO:0007669"/>
    <property type="project" value="InterPro"/>
</dbReference>
<dbReference type="AlphaFoldDB" id="A0AAW7DWF2"/>
<dbReference type="PANTHER" id="PTHR13947">
    <property type="entry name" value="GNAT FAMILY N-ACETYLTRANSFERASE"/>
    <property type="match status" value="1"/>
</dbReference>
<reference evidence="3" key="1">
    <citation type="submission" date="2020-06" db="EMBL/GenBank/DDBJ databases">
        <authorList>
            <person name="Dong N."/>
        </authorList>
    </citation>
    <scope>NUCLEOTIDE SEQUENCE</scope>
    <source>
        <strain evidence="3">DF46-2-2</strain>
    </source>
</reference>
<dbReference type="CDD" id="cd04301">
    <property type="entry name" value="NAT_SF"/>
    <property type="match status" value="1"/>
</dbReference>
<organism evidence="3 4">
    <name type="scientific">Thiopseudomonas alkaliphila</name>
    <dbReference type="NCBI Taxonomy" id="1697053"/>
    <lineage>
        <taxon>Bacteria</taxon>
        <taxon>Pseudomonadati</taxon>
        <taxon>Pseudomonadota</taxon>
        <taxon>Gammaproteobacteria</taxon>
        <taxon>Pseudomonadales</taxon>
        <taxon>Pseudomonadaceae</taxon>
        <taxon>Thiopseudomonas</taxon>
    </lineage>
</organism>
<evidence type="ECO:0000259" key="2">
    <source>
        <dbReference type="PROSITE" id="PS51186"/>
    </source>
</evidence>
<feature type="domain" description="N-acetyltransferase" evidence="2">
    <location>
        <begin position="1"/>
        <end position="117"/>
    </location>
</feature>
<dbReference type="PROSITE" id="PS51186">
    <property type="entry name" value="GNAT"/>
    <property type="match status" value="1"/>
</dbReference>
<gene>
    <name evidence="3" type="ORF">HX099_11885</name>
</gene>
<accession>A0AAW7DWF2</accession>
<dbReference type="InterPro" id="IPR050769">
    <property type="entry name" value="NAT_camello-type"/>
</dbReference>
<dbReference type="Proteomes" id="UP001173465">
    <property type="component" value="Unassembled WGS sequence"/>
</dbReference>
<reference evidence="3" key="2">
    <citation type="journal article" date="2022" name="Sci. Total Environ.">
        <title>Prevalence, transmission, and molecular epidemiology of tet(X)-positive bacteria among humans, animals, and environmental niches in China: An epidemiological, and genomic-based study.</title>
        <authorList>
            <person name="Dong N."/>
            <person name="Zeng Y."/>
            <person name="Cai C."/>
            <person name="Sun C."/>
            <person name="Lu J."/>
            <person name="Liu C."/>
            <person name="Zhou H."/>
            <person name="Sun Q."/>
            <person name="Shu L."/>
            <person name="Wang H."/>
            <person name="Wang Y."/>
            <person name="Wang S."/>
            <person name="Wu C."/>
            <person name="Chan E.W."/>
            <person name="Chen G."/>
            <person name="Shen Z."/>
            <person name="Chen S."/>
            <person name="Zhang R."/>
        </authorList>
    </citation>
    <scope>NUCLEOTIDE SEQUENCE</scope>
    <source>
        <strain evidence="3">DF46-2-2</strain>
    </source>
</reference>
<dbReference type="EMBL" id="JACANB010000017">
    <property type="protein sequence ID" value="MDM1697348.1"/>
    <property type="molecule type" value="Genomic_DNA"/>
</dbReference>